<keyword evidence="2" id="KW-1185">Reference proteome</keyword>
<dbReference type="RefSeq" id="WP_378987619.1">
    <property type="nucleotide sequence ID" value="NZ_JBHSBW010000013.1"/>
</dbReference>
<accession>A0ABV8PG14</accession>
<organism evidence="1 2">
    <name type="scientific">Pedobacter lithocola</name>
    <dbReference type="NCBI Taxonomy" id="1908239"/>
    <lineage>
        <taxon>Bacteria</taxon>
        <taxon>Pseudomonadati</taxon>
        <taxon>Bacteroidota</taxon>
        <taxon>Sphingobacteriia</taxon>
        <taxon>Sphingobacteriales</taxon>
        <taxon>Sphingobacteriaceae</taxon>
        <taxon>Pedobacter</taxon>
    </lineage>
</organism>
<gene>
    <name evidence="1" type="ORF">ACFOWA_17550</name>
</gene>
<sequence>MEPRSVAYCILLSLLGIGLRSQAQLSGLPTCILEMIMQAERDTNSRLISVRKVSVKGQNLYYFESLVFSKPKKPGRPPLPVYYAYLDSNCKVAASYTLGGIIGIRVTPGYSIDDFFLWRTSPALWKRKTLDLKTSGKETPPPSPYSQPQKYKIVKVEIKDSAFHFSLDDEINISQRNGLYYYRKGMFFNRYLVVPKKYRVQNSEIYYLEWDNIPFRIVQLGGSIRFQIANSISEEINGETIWKTIFLLKKL</sequence>
<name>A0ABV8PG14_9SPHI</name>
<comment type="caution">
    <text evidence="1">The sequence shown here is derived from an EMBL/GenBank/DDBJ whole genome shotgun (WGS) entry which is preliminary data.</text>
</comment>
<reference evidence="2" key="1">
    <citation type="journal article" date="2019" name="Int. J. Syst. Evol. Microbiol.">
        <title>The Global Catalogue of Microorganisms (GCM) 10K type strain sequencing project: providing services to taxonomists for standard genome sequencing and annotation.</title>
        <authorList>
            <consortium name="The Broad Institute Genomics Platform"/>
            <consortium name="The Broad Institute Genome Sequencing Center for Infectious Disease"/>
            <person name="Wu L."/>
            <person name="Ma J."/>
        </authorList>
    </citation>
    <scope>NUCLEOTIDE SEQUENCE [LARGE SCALE GENOMIC DNA]</scope>
    <source>
        <strain evidence="2">CCM 8691</strain>
    </source>
</reference>
<dbReference type="EMBL" id="JBHSBW010000013">
    <property type="protein sequence ID" value="MFC4213005.1"/>
    <property type="molecule type" value="Genomic_DNA"/>
</dbReference>
<evidence type="ECO:0000313" key="2">
    <source>
        <dbReference type="Proteomes" id="UP001595789"/>
    </source>
</evidence>
<protein>
    <recommendedName>
        <fullName evidence="3">Outer membrane lipoprotein-sorting protein</fullName>
    </recommendedName>
</protein>
<evidence type="ECO:0008006" key="3">
    <source>
        <dbReference type="Google" id="ProtNLM"/>
    </source>
</evidence>
<dbReference type="Proteomes" id="UP001595789">
    <property type="component" value="Unassembled WGS sequence"/>
</dbReference>
<evidence type="ECO:0000313" key="1">
    <source>
        <dbReference type="EMBL" id="MFC4213005.1"/>
    </source>
</evidence>
<proteinExistence type="predicted"/>